<dbReference type="Proteomes" id="UP000021175">
    <property type="component" value="Unassembled WGS sequence"/>
</dbReference>
<proteinExistence type="predicted"/>
<sequence length="51" mass="5660">MKKNLGATLALYPAQAVVVETMEELRDVVPPLLSEKVSNSVRVCNYSEPLR</sequence>
<dbReference type="EMBL" id="JGEU01000053">
    <property type="protein sequence ID" value="EYB07726.1"/>
    <property type="molecule type" value="Genomic_DNA"/>
</dbReference>
<dbReference type="AlphaFoldDB" id="A0AB73AEY8"/>
<reference evidence="1 2" key="1">
    <citation type="submission" date="2014-02" db="EMBL/GenBank/DDBJ databases">
        <authorList>
            <person name="Sears C."/>
            <person name="Carroll K."/>
            <person name="Sack B.R."/>
            <person name="Qadri F."/>
            <person name="Myers L.L."/>
            <person name="Chung G.-T."/>
            <person name="Escheverria P."/>
            <person name="Fraser C.M."/>
            <person name="Sadzewicz L."/>
            <person name="Shefchek K.A."/>
            <person name="Tallon L."/>
            <person name="Das S.P."/>
            <person name="Daugherty S."/>
            <person name="Mongodin E.F."/>
        </authorList>
    </citation>
    <scope>NUCLEOTIDE SEQUENCE [LARGE SCALE GENOMIC DNA]</scope>
    <source>
        <strain evidence="1 2">3783N1-6</strain>
    </source>
</reference>
<comment type="caution">
    <text evidence="1">The sequence shown here is derived from an EMBL/GenBank/DDBJ whole genome shotgun (WGS) entry which is preliminary data.</text>
</comment>
<name>A0AB73AEY8_BACFG</name>
<gene>
    <name evidence="1" type="ORF">M119_4311</name>
</gene>
<organism evidence="1 2">
    <name type="scientific">Bacteroides fragilis str. 3783N1-6</name>
    <dbReference type="NCBI Taxonomy" id="1339310"/>
    <lineage>
        <taxon>Bacteria</taxon>
        <taxon>Pseudomonadati</taxon>
        <taxon>Bacteroidota</taxon>
        <taxon>Bacteroidia</taxon>
        <taxon>Bacteroidales</taxon>
        <taxon>Bacteroidaceae</taxon>
        <taxon>Bacteroides</taxon>
    </lineage>
</organism>
<evidence type="ECO:0000313" key="2">
    <source>
        <dbReference type="Proteomes" id="UP000021175"/>
    </source>
</evidence>
<evidence type="ECO:0000313" key="1">
    <source>
        <dbReference type="EMBL" id="EYB07726.1"/>
    </source>
</evidence>
<protein>
    <submittedName>
        <fullName evidence="1">Uncharacterized protein</fullName>
    </submittedName>
</protein>
<accession>A0AB73AEY8</accession>